<dbReference type="RefSeq" id="WP_044139536.1">
    <property type="nucleotide sequence ID" value="NZ_JAKRQF010000035.1"/>
</dbReference>
<accession>A0AB34R3P6</accession>
<evidence type="ECO:0000313" key="1">
    <source>
        <dbReference type="EMBL" id="KIL23783.1"/>
    </source>
</evidence>
<proteinExistence type="predicted"/>
<dbReference type="Pfam" id="PF05107">
    <property type="entry name" value="Cas_Cas7"/>
    <property type="match status" value="1"/>
</dbReference>
<dbReference type="GO" id="GO:0043571">
    <property type="term" value="P:maintenance of CRISPR repeat elements"/>
    <property type="evidence" value="ECO:0007669"/>
    <property type="project" value="InterPro"/>
</dbReference>
<sequence length="286" mass="31752">MNTLNKKIDFAVVLSVHKANPNGDPLNGNRPRQTHEGYGEISDVAIKRKIRNRLLDMGESIFVQSNDRKIDGCSSLKERAESDPVVGKLLKDKKATTDEVVKVTCEKWTDVRSFGQVFAFKGTSGGVSVGVRGPVSIHSATSITPIDLTSMQITKSVNSEPGEKKGSDTMGMKHRIEHGVYIFYGSINTQLAEKTGFTEKDAENIKEALCTLFENDASSARPEGSMEVNKVIWWEHQSKMGQYSSAKVHRLLNIEPLHGEPKTFEKDYQFSVSELEGLQYQVLDGK</sequence>
<dbReference type="AlphaFoldDB" id="A0AB34R3P6"/>
<dbReference type="InterPro" id="IPR013418">
    <property type="entry name" value="CRISPR-assoc_prot_Cas7/Csd2"/>
</dbReference>
<reference evidence="1 2" key="1">
    <citation type="submission" date="2014-12" db="EMBL/GenBank/DDBJ databases">
        <title>Draft Genome Sequences of Five Spore-Forming Food Isolates of Bacillus pumilus.</title>
        <authorList>
            <person name="de Jong A."/>
            <person name="van Heel A.J."/>
            <person name="Montalban-Lopez M."/>
            <person name="Krawczyk A.O."/>
            <person name="Berendsen E.M."/>
            <person name="Wells-Bennik M."/>
            <person name="Kuipers O.P."/>
        </authorList>
    </citation>
    <scope>NUCLEOTIDE SEQUENCE [LARGE SCALE GENOMIC DNA]</scope>
    <source>
        <strain evidence="1 2">B4127</strain>
    </source>
</reference>
<dbReference type="EMBL" id="JXCL01000007">
    <property type="protein sequence ID" value="KIL23783.1"/>
    <property type="molecule type" value="Genomic_DNA"/>
</dbReference>
<name>A0AB34R3P6_BACPU</name>
<evidence type="ECO:0000313" key="2">
    <source>
        <dbReference type="Proteomes" id="UP000031978"/>
    </source>
</evidence>
<dbReference type="InterPro" id="IPR006482">
    <property type="entry name" value="Cas7_Csh2/Csh2"/>
</dbReference>
<protein>
    <recommendedName>
        <fullName evidence="3">Type I-C CRISPR-associated protein Cas7/Csd2</fullName>
    </recommendedName>
</protein>
<dbReference type="NCBIfam" id="TIGR01595">
    <property type="entry name" value="cas_CT1132"/>
    <property type="match status" value="1"/>
</dbReference>
<evidence type="ECO:0008006" key="3">
    <source>
        <dbReference type="Google" id="ProtNLM"/>
    </source>
</evidence>
<dbReference type="Proteomes" id="UP000031978">
    <property type="component" value="Unassembled WGS sequence"/>
</dbReference>
<dbReference type="NCBIfam" id="TIGR02589">
    <property type="entry name" value="cas_Csd2"/>
    <property type="match status" value="1"/>
</dbReference>
<comment type="caution">
    <text evidence="1">The sequence shown here is derived from an EMBL/GenBank/DDBJ whole genome shotgun (WGS) entry which is preliminary data.</text>
</comment>
<organism evidence="1 2">
    <name type="scientific">Bacillus pumilus</name>
    <name type="common">Bacillus mesentericus</name>
    <dbReference type="NCBI Taxonomy" id="1408"/>
    <lineage>
        <taxon>Bacteria</taxon>
        <taxon>Bacillati</taxon>
        <taxon>Bacillota</taxon>
        <taxon>Bacilli</taxon>
        <taxon>Bacillales</taxon>
        <taxon>Bacillaceae</taxon>
        <taxon>Bacillus</taxon>
    </lineage>
</organism>
<gene>
    <name evidence="1" type="ORF">B4127_2716</name>
</gene>